<evidence type="ECO:0000313" key="3">
    <source>
        <dbReference type="EMBL" id="QOV91330.1"/>
    </source>
</evidence>
<dbReference type="InterPro" id="IPR027417">
    <property type="entry name" value="P-loop_NTPase"/>
</dbReference>
<dbReference type="RefSeq" id="WP_206294565.1">
    <property type="nucleotide sequence ID" value="NZ_CP063458.1"/>
</dbReference>
<dbReference type="PANTHER" id="PTHR43210">
    <property type="entry name" value="DETHIOBIOTIN SYNTHETASE"/>
    <property type="match status" value="1"/>
</dbReference>
<evidence type="ECO:0000256" key="2">
    <source>
        <dbReference type="HAMAP-Rule" id="MF_00336"/>
    </source>
</evidence>
<comment type="cofactor">
    <cofactor evidence="2">
        <name>Mg(2+)</name>
        <dbReference type="ChEBI" id="CHEBI:18420"/>
    </cofactor>
</comment>
<evidence type="ECO:0000313" key="4">
    <source>
        <dbReference type="Proteomes" id="UP000593765"/>
    </source>
</evidence>
<dbReference type="GO" id="GO:0004141">
    <property type="term" value="F:dethiobiotin synthase activity"/>
    <property type="evidence" value="ECO:0007669"/>
    <property type="project" value="UniProtKB-UniRule"/>
</dbReference>
<accession>A0A7M2X3I7</accession>
<dbReference type="HAMAP" id="MF_00336">
    <property type="entry name" value="BioD"/>
    <property type="match status" value="1"/>
</dbReference>
<comment type="subcellular location">
    <subcellularLocation>
        <location evidence="2">Cytoplasm</location>
    </subcellularLocation>
</comment>
<comment type="pathway">
    <text evidence="2">Cofactor biosynthesis; biotin biosynthesis; biotin from 7,8-diaminononanoate: step 1/2.</text>
</comment>
<evidence type="ECO:0000256" key="1">
    <source>
        <dbReference type="ARBA" id="ARBA00022756"/>
    </source>
</evidence>
<dbReference type="GO" id="GO:0000287">
    <property type="term" value="F:magnesium ion binding"/>
    <property type="evidence" value="ECO:0007669"/>
    <property type="project" value="UniProtKB-UniRule"/>
</dbReference>
<keyword evidence="2" id="KW-0067">ATP-binding</keyword>
<dbReference type="UniPathway" id="UPA00078">
    <property type="reaction ID" value="UER00161"/>
</dbReference>
<protein>
    <recommendedName>
        <fullName evidence="2">ATP-dependent dethiobiotin synthetase BioD</fullName>
        <ecNumber evidence="2">6.3.3.3</ecNumber>
    </recommendedName>
    <alternativeName>
        <fullName evidence="2">DTB synthetase</fullName>
        <shortName evidence="2">DTBS</shortName>
    </alternativeName>
    <alternativeName>
        <fullName evidence="2">Dethiobiotin synthase</fullName>
    </alternativeName>
</protein>
<feature type="binding site" evidence="2">
    <location>
        <position position="60"/>
    </location>
    <ligand>
        <name>ATP</name>
        <dbReference type="ChEBI" id="CHEBI:30616"/>
    </ligand>
</feature>
<comment type="catalytic activity">
    <reaction evidence="2">
        <text>(7R,8S)-7,8-diammoniononanoate + CO2 + ATP = (4R,5S)-dethiobiotin + ADP + phosphate + 3 H(+)</text>
        <dbReference type="Rhea" id="RHEA:15805"/>
        <dbReference type="ChEBI" id="CHEBI:15378"/>
        <dbReference type="ChEBI" id="CHEBI:16526"/>
        <dbReference type="ChEBI" id="CHEBI:30616"/>
        <dbReference type="ChEBI" id="CHEBI:43474"/>
        <dbReference type="ChEBI" id="CHEBI:149469"/>
        <dbReference type="ChEBI" id="CHEBI:149473"/>
        <dbReference type="ChEBI" id="CHEBI:456216"/>
        <dbReference type="EC" id="6.3.3.3"/>
    </reaction>
</comment>
<sequence>MLARVPIPSIFVTGTDTGVGKTVIAGAIADWFRRRGSRVAVLKPAATGCVHRREGLVSEDAEFLAACADARFPLDLICPQRYEEPLAPAVAAERAKQPLDWDAIDRSIRLMSRESDVMIVEGVGGVMVPMDAKHTVLDMAVWLGAPAVIVARPHLGTINHTLLTAEALRSRSVKIAGVVINQYRTDGASVAEETNGRAIEKWGKLSILATVPAGRASAGDLSPDIVAAVEPVDWEALARNRAS</sequence>
<dbReference type="InterPro" id="IPR004472">
    <property type="entry name" value="DTB_synth_BioD"/>
</dbReference>
<keyword evidence="2" id="KW-0479">Metal-binding</keyword>
<gene>
    <name evidence="2 3" type="primary">bioD</name>
    <name evidence="3" type="ORF">IPV69_08240</name>
</gene>
<keyword evidence="1 2" id="KW-0093">Biotin biosynthesis</keyword>
<keyword evidence="4" id="KW-1185">Reference proteome</keyword>
<feature type="active site" evidence="2">
    <location>
        <position position="43"/>
    </location>
</feature>
<comment type="subunit">
    <text evidence="2">Homodimer.</text>
</comment>
<dbReference type="Pfam" id="PF13500">
    <property type="entry name" value="AAA_26"/>
    <property type="match status" value="1"/>
</dbReference>
<dbReference type="Proteomes" id="UP000593765">
    <property type="component" value="Chromosome"/>
</dbReference>
<comment type="similarity">
    <text evidence="2">Belongs to the dethiobiotin synthetase family.</text>
</comment>
<dbReference type="Gene3D" id="3.40.50.300">
    <property type="entry name" value="P-loop containing nucleotide triphosphate hydrolases"/>
    <property type="match status" value="1"/>
</dbReference>
<comment type="function">
    <text evidence="2">Catalyzes a mechanistically unusual reaction, the ATP-dependent insertion of CO2 between the N7 and N8 nitrogen atoms of 7,8-diaminopelargonic acid (DAPA, also called 7,8-diammoniononanoate) to form a ureido ring.</text>
</comment>
<feature type="binding site" evidence="2">
    <location>
        <position position="22"/>
    </location>
    <ligand>
        <name>Mg(2+)</name>
        <dbReference type="ChEBI" id="CHEBI:18420"/>
    </ligand>
</feature>
<dbReference type="PIRSF" id="PIRSF006755">
    <property type="entry name" value="DTB_synth"/>
    <property type="match status" value="1"/>
</dbReference>
<reference evidence="3 4" key="1">
    <citation type="submission" date="2020-10" db="EMBL/GenBank/DDBJ databases">
        <title>Wide distribution of Phycisphaera-like planctomycetes from WD2101 soil group in peatlands and genome analysis of the first cultivated representative.</title>
        <authorList>
            <person name="Dedysh S.N."/>
            <person name="Beletsky A.V."/>
            <person name="Ivanova A."/>
            <person name="Kulichevskaya I.S."/>
            <person name="Suzina N.E."/>
            <person name="Philippov D.A."/>
            <person name="Rakitin A.L."/>
            <person name="Mardanov A.V."/>
            <person name="Ravin N.V."/>
        </authorList>
    </citation>
    <scope>NUCLEOTIDE SEQUENCE [LARGE SCALE GENOMIC DNA]</scope>
    <source>
        <strain evidence="3 4">M1803</strain>
    </source>
</reference>
<organism evidence="3 4">
    <name type="scientific">Humisphaera borealis</name>
    <dbReference type="NCBI Taxonomy" id="2807512"/>
    <lineage>
        <taxon>Bacteria</taxon>
        <taxon>Pseudomonadati</taxon>
        <taxon>Planctomycetota</taxon>
        <taxon>Phycisphaerae</taxon>
        <taxon>Tepidisphaerales</taxon>
        <taxon>Tepidisphaeraceae</taxon>
        <taxon>Humisphaera</taxon>
    </lineage>
</organism>
<comment type="caution">
    <text evidence="2">Lacks conserved residue(s) required for the propagation of feature annotation.</text>
</comment>
<dbReference type="EC" id="6.3.3.3" evidence="2"/>
<dbReference type="GO" id="GO:0005829">
    <property type="term" value="C:cytosol"/>
    <property type="evidence" value="ECO:0007669"/>
    <property type="project" value="TreeGrafter"/>
</dbReference>
<keyword evidence="2" id="KW-0547">Nucleotide-binding</keyword>
<feature type="binding site" evidence="2">
    <location>
        <begin position="18"/>
        <end position="23"/>
    </location>
    <ligand>
        <name>ATP</name>
        <dbReference type="ChEBI" id="CHEBI:30616"/>
    </ligand>
</feature>
<dbReference type="EMBL" id="CP063458">
    <property type="protein sequence ID" value="QOV91330.1"/>
    <property type="molecule type" value="Genomic_DNA"/>
</dbReference>
<name>A0A7M2X3I7_9BACT</name>
<dbReference type="KEGG" id="hbs:IPV69_08240"/>
<proteinExistence type="inferred from homology"/>
<keyword evidence="2 3" id="KW-0436">Ligase</keyword>
<feature type="binding site" evidence="2">
    <location>
        <begin position="121"/>
        <end position="124"/>
    </location>
    <ligand>
        <name>ATP</name>
        <dbReference type="ChEBI" id="CHEBI:30616"/>
    </ligand>
</feature>
<dbReference type="AlphaFoldDB" id="A0A7M2X3I7"/>
<dbReference type="SUPFAM" id="SSF52540">
    <property type="entry name" value="P-loop containing nucleoside triphosphate hydrolases"/>
    <property type="match status" value="1"/>
</dbReference>
<keyword evidence="2" id="KW-0460">Magnesium</keyword>
<dbReference type="GO" id="GO:0009102">
    <property type="term" value="P:biotin biosynthetic process"/>
    <property type="evidence" value="ECO:0007669"/>
    <property type="project" value="UniProtKB-UniRule"/>
</dbReference>
<dbReference type="PANTHER" id="PTHR43210:SF5">
    <property type="entry name" value="DETHIOBIOTIN SYNTHETASE"/>
    <property type="match status" value="1"/>
</dbReference>
<dbReference type="GO" id="GO:0005524">
    <property type="term" value="F:ATP binding"/>
    <property type="evidence" value="ECO:0007669"/>
    <property type="project" value="UniProtKB-UniRule"/>
</dbReference>
<dbReference type="NCBIfam" id="TIGR00347">
    <property type="entry name" value="bioD"/>
    <property type="match status" value="1"/>
</dbReference>
<feature type="binding site" evidence="2">
    <location>
        <position position="47"/>
    </location>
    <ligand>
        <name>substrate</name>
    </ligand>
</feature>
<dbReference type="CDD" id="cd03109">
    <property type="entry name" value="DTBS"/>
    <property type="match status" value="1"/>
</dbReference>
<feature type="binding site" evidence="2">
    <location>
        <position position="121"/>
    </location>
    <ligand>
        <name>Mg(2+)</name>
        <dbReference type="ChEBI" id="CHEBI:18420"/>
    </ligand>
</feature>
<feature type="binding site" evidence="2">
    <location>
        <position position="60"/>
    </location>
    <ligand>
        <name>Mg(2+)</name>
        <dbReference type="ChEBI" id="CHEBI:18420"/>
    </ligand>
</feature>
<feature type="binding site" evidence="2">
    <location>
        <begin position="181"/>
        <end position="182"/>
    </location>
    <ligand>
        <name>ATP</name>
        <dbReference type="ChEBI" id="CHEBI:30616"/>
    </ligand>
</feature>
<keyword evidence="2" id="KW-0963">Cytoplasm</keyword>